<sequence length="73" mass="8936">MMCNENVQRETYIEWIEMMVGLSDLERKRLDNDDIRKVRFKYKMALQEKTDELDIVKRGRKSCLENFYLRTQA</sequence>
<evidence type="ECO:0008006" key="3">
    <source>
        <dbReference type="Google" id="ProtNLM"/>
    </source>
</evidence>
<evidence type="ECO:0000313" key="2">
    <source>
        <dbReference type="Proteomes" id="UP000463077"/>
    </source>
</evidence>
<comment type="caution">
    <text evidence="1">The sequence shown here is derived from an EMBL/GenBank/DDBJ whole genome shotgun (WGS) entry which is preliminary data.</text>
</comment>
<proteinExistence type="predicted"/>
<dbReference type="Proteomes" id="UP000463077">
    <property type="component" value="Unassembled WGS sequence"/>
</dbReference>
<organism evidence="1 2">
    <name type="scientific">Staphylococcus aureus</name>
    <dbReference type="NCBI Taxonomy" id="1280"/>
    <lineage>
        <taxon>Bacteria</taxon>
        <taxon>Bacillati</taxon>
        <taxon>Bacillota</taxon>
        <taxon>Bacilli</taxon>
        <taxon>Bacillales</taxon>
        <taxon>Staphylococcaceae</taxon>
        <taxon>Staphylococcus</taxon>
    </lineage>
</organism>
<protein>
    <recommendedName>
        <fullName evidence="3">Phage protein</fullName>
    </recommendedName>
</protein>
<accession>A0AB73JH11</accession>
<dbReference type="RefSeq" id="WP_155560048.1">
    <property type="nucleotide sequence ID" value="NZ_WFHO01000014.1"/>
</dbReference>
<name>A0AB73JH11_STAAU</name>
<reference evidence="1 2" key="1">
    <citation type="journal article" date="2019" name="Int. J. Infect. Dis.">
        <title>Characterization of a community-acquired methicillin-resistant sequence type 338 Staphylococcus aureus strain containing a staphylococcal cassette chromosome mec type VT.</title>
        <authorList>
            <person name="Chen Y."/>
            <person name="Hong J."/>
            <person name="Chen Y."/>
            <person name="Wang H."/>
            <person name="Yu Y."/>
            <person name="Qu T."/>
        </authorList>
    </citation>
    <scope>NUCLEOTIDE SEQUENCE [LARGE SCALE GENOMIC DNA]</scope>
    <source>
        <strain evidence="1 2">LJ05</strain>
    </source>
</reference>
<dbReference type="EMBL" id="WFHO01000014">
    <property type="protein sequence ID" value="MUG52537.1"/>
    <property type="molecule type" value="Genomic_DNA"/>
</dbReference>
<gene>
    <name evidence="1" type="ORF">GAY54_08215</name>
</gene>
<dbReference type="AlphaFoldDB" id="A0AB73JH11"/>
<evidence type="ECO:0000313" key="1">
    <source>
        <dbReference type="EMBL" id="MUG52537.1"/>
    </source>
</evidence>